<accession>A0A1S1QUH3</accession>
<dbReference type="InterPro" id="IPR012334">
    <property type="entry name" value="Pectin_lyas_fold"/>
</dbReference>
<sequence length="387" mass="40340">MTTARAARPHRRTARLAATGVLVAVAVALTSCGSDGSSSGAARTPAPEETESPLEVVPSRPAPSPRASTAAPTAAAATAGVERVECPSDGTTVTDAGDLRSALAAAKPGDVIQIADGVYRGAFKLTASGTEAEPIWLCGSADAVLDGKDDDGDDDAKYVLHLEGASWVRVVGFSVRNGQKGVIGDDVQHSTIARLRVTTIGDEAIHLRTASSDNTVIGNVIRDTGNRREKFGEGVYIGSAESNWCTYTDCQPDRSDRNAVIGNDIAGTTSENIDIKEGTTGGVVRGNTLSSDALVEADSWIDVKGNGWLVEDNIGVGGGTLEDGIQTHVIDEGWGQQNTFRRNTLTVNATGFGVYIHQPDRSQNIVACDNEVTGAQSGPFNTDCTRD</sequence>
<evidence type="ECO:0000256" key="2">
    <source>
        <dbReference type="SAM" id="SignalP"/>
    </source>
</evidence>
<dbReference type="RefSeq" id="WP_071084079.1">
    <property type="nucleotide sequence ID" value="NZ_MBLM01000109.1"/>
</dbReference>
<keyword evidence="2" id="KW-0732">Signal</keyword>
<keyword evidence="4" id="KW-1185">Reference proteome</keyword>
<feature type="chain" id="PRO_5010200216" description="Right handed beta helix domain-containing protein" evidence="2">
    <location>
        <begin position="34"/>
        <end position="387"/>
    </location>
</feature>
<name>A0A1S1QUH3_9ACTN</name>
<comment type="caution">
    <text evidence="3">The sequence shown here is derived from an EMBL/GenBank/DDBJ whole genome shotgun (WGS) entry which is preliminary data.</text>
</comment>
<dbReference type="InterPro" id="IPR006626">
    <property type="entry name" value="PbH1"/>
</dbReference>
<gene>
    <name evidence="3" type="ORF">CC117_15500</name>
</gene>
<proteinExistence type="predicted"/>
<reference evidence="4" key="1">
    <citation type="submission" date="2016-07" db="EMBL/GenBank/DDBJ databases">
        <title>Sequence Frankia sp. strain CcI1.17.</title>
        <authorList>
            <person name="Ghodhbane-Gtari F."/>
            <person name="Swanson E."/>
            <person name="Gueddou A."/>
            <person name="Morris K."/>
            <person name="Hezbri K."/>
            <person name="Ktari A."/>
            <person name="Nouioui I."/>
            <person name="Abebe-Akele F."/>
            <person name="Simpson S."/>
            <person name="Thomas K."/>
            <person name="Gtari M."/>
            <person name="Tisa L.S."/>
            <person name="Hurst S."/>
        </authorList>
    </citation>
    <scope>NUCLEOTIDE SEQUENCE [LARGE SCALE GENOMIC DNA]</scope>
    <source>
        <strain evidence="4">Cc1.17</strain>
    </source>
</reference>
<dbReference type="EMBL" id="MBLM01000109">
    <property type="protein sequence ID" value="OHV38348.1"/>
    <property type="molecule type" value="Genomic_DNA"/>
</dbReference>
<evidence type="ECO:0000313" key="4">
    <source>
        <dbReference type="Proteomes" id="UP000179627"/>
    </source>
</evidence>
<evidence type="ECO:0000313" key="3">
    <source>
        <dbReference type="EMBL" id="OHV38348.1"/>
    </source>
</evidence>
<organism evidence="3 4">
    <name type="scientific">Parafrankia colletiae</name>
    <dbReference type="NCBI Taxonomy" id="573497"/>
    <lineage>
        <taxon>Bacteria</taxon>
        <taxon>Bacillati</taxon>
        <taxon>Actinomycetota</taxon>
        <taxon>Actinomycetes</taxon>
        <taxon>Frankiales</taxon>
        <taxon>Frankiaceae</taxon>
        <taxon>Parafrankia</taxon>
    </lineage>
</organism>
<dbReference type="Gene3D" id="2.160.20.10">
    <property type="entry name" value="Single-stranded right-handed beta-helix, Pectin lyase-like"/>
    <property type="match status" value="1"/>
</dbReference>
<dbReference type="SUPFAM" id="SSF51126">
    <property type="entry name" value="Pectin lyase-like"/>
    <property type="match status" value="1"/>
</dbReference>
<feature type="region of interest" description="Disordered" evidence="1">
    <location>
        <begin position="33"/>
        <end position="80"/>
    </location>
</feature>
<evidence type="ECO:0008006" key="5">
    <source>
        <dbReference type="Google" id="ProtNLM"/>
    </source>
</evidence>
<dbReference type="InterPro" id="IPR011050">
    <property type="entry name" value="Pectin_lyase_fold/virulence"/>
</dbReference>
<feature type="signal peptide" evidence="2">
    <location>
        <begin position="1"/>
        <end position="33"/>
    </location>
</feature>
<evidence type="ECO:0000256" key="1">
    <source>
        <dbReference type="SAM" id="MobiDB-lite"/>
    </source>
</evidence>
<dbReference type="PROSITE" id="PS51257">
    <property type="entry name" value="PROKAR_LIPOPROTEIN"/>
    <property type="match status" value="1"/>
</dbReference>
<dbReference type="OrthoDB" id="264773at2"/>
<feature type="compositionally biased region" description="Low complexity" evidence="1">
    <location>
        <begin position="65"/>
        <end position="79"/>
    </location>
</feature>
<protein>
    <recommendedName>
        <fullName evidence="5">Right handed beta helix domain-containing protein</fullName>
    </recommendedName>
</protein>
<dbReference type="Proteomes" id="UP000179627">
    <property type="component" value="Unassembled WGS sequence"/>
</dbReference>
<dbReference type="SMART" id="SM00710">
    <property type="entry name" value="PbH1"/>
    <property type="match status" value="5"/>
</dbReference>
<dbReference type="AlphaFoldDB" id="A0A1S1QUH3"/>